<dbReference type="EMBL" id="JAIHNG010000163">
    <property type="protein sequence ID" value="KAI5949489.1"/>
    <property type="molecule type" value="Genomic_DNA"/>
</dbReference>
<gene>
    <name evidence="1" type="ORF">KGF57_004699</name>
</gene>
<evidence type="ECO:0000313" key="2">
    <source>
        <dbReference type="Proteomes" id="UP001204833"/>
    </source>
</evidence>
<name>A0AAD5BAP2_9ASCO</name>
<keyword evidence="2" id="KW-1185">Reference proteome</keyword>
<dbReference type="Pfam" id="PF08730">
    <property type="entry name" value="Rad33"/>
    <property type="match status" value="1"/>
</dbReference>
<protein>
    <submittedName>
        <fullName evidence="1">Uncharacterized protein</fullName>
    </submittedName>
</protein>
<reference evidence="1 2" key="1">
    <citation type="journal article" date="2022" name="DNA Res.">
        <title>Genome analysis of five recently described species of the CUG-Ser clade uncovers Candida theae as a new hybrid lineage with pathogenic potential in the Candida parapsilosis species complex.</title>
        <authorList>
            <person name="Mixao V."/>
            <person name="Del Olmo V."/>
            <person name="Hegedusova E."/>
            <person name="Saus E."/>
            <person name="Pryszcz L."/>
            <person name="Cillingova A."/>
            <person name="Nosek J."/>
            <person name="Gabaldon T."/>
        </authorList>
    </citation>
    <scope>NUCLEOTIDE SEQUENCE [LARGE SCALE GENOMIC DNA]</scope>
    <source>
        <strain evidence="1 2">CBS 12239</strain>
    </source>
</reference>
<dbReference type="RefSeq" id="XP_051606833.1">
    <property type="nucleotide sequence ID" value="XM_051754237.1"/>
</dbReference>
<sequence>MAPKRKKTGFQPSSSFNEIVPEIEDEIVEAYAEQLGDDDTDLHLDKLPHVLDKLNIPDCFTGDIKTAVDYYYQFMHNRSYNIDDVNMKQRNTREVIFAFTITTSTQTADDTSDIIDIDKLIRHLNMLVKFRNNYRHIVSTWKMLIQESSESNCPNTDPINIETFQMTLPTLKNVKTSLNLDNDSHTKTPLNDGFLIDMLGCCQHDEKEHLINYSFDKQGASIMIKDFAVILGKLGELDEEDV</sequence>
<dbReference type="InterPro" id="IPR014841">
    <property type="entry name" value="Rad33"/>
</dbReference>
<evidence type="ECO:0000313" key="1">
    <source>
        <dbReference type="EMBL" id="KAI5949489.1"/>
    </source>
</evidence>
<accession>A0AAD5BAP2</accession>
<proteinExistence type="predicted"/>
<dbReference type="Proteomes" id="UP001204833">
    <property type="component" value="Unassembled WGS sequence"/>
</dbReference>
<dbReference type="GeneID" id="76152743"/>
<dbReference type="AlphaFoldDB" id="A0AAD5BAP2"/>
<comment type="caution">
    <text evidence="1">The sequence shown here is derived from an EMBL/GenBank/DDBJ whole genome shotgun (WGS) entry which is preliminary data.</text>
</comment>
<organism evidence="1 2">
    <name type="scientific">Candida theae</name>
    <dbReference type="NCBI Taxonomy" id="1198502"/>
    <lineage>
        <taxon>Eukaryota</taxon>
        <taxon>Fungi</taxon>
        <taxon>Dikarya</taxon>
        <taxon>Ascomycota</taxon>
        <taxon>Saccharomycotina</taxon>
        <taxon>Pichiomycetes</taxon>
        <taxon>Debaryomycetaceae</taxon>
        <taxon>Candida/Lodderomyces clade</taxon>
        <taxon>Candida</taxon>
    </lineage>
</organism>